<dbReference type="SUPFAM" id="SSF51215">
    <property type="entry name" value="Regulatory protein AraC"/>
    <property type="match status" value="1"/>
</dbReference>
<comment type="caution">
    <text evidence="5">The sequence shown here is derived from an EMBL/GenBank/DDBJ whole genome shotgun (WGS) entry which is preliminary data.</text>
</comment>
<dbReference type="InterPro" id="IPR037923">
    <property type="entry name" value="HTH-like"/>
</dbReference>
<protein>
    <submittedName>
        <fullName evidence="5">AraC family transcriptional regulator</fullName>
    </submittedName>
</protein>
<dbReference type="EMBL" id="DPSM01000028">
    <property type="protein sequence ID" value="HCK02043.1"/>
    <property type="molecule type" value="Genomic_DNA"/>
</dbReference>
<reference evidence="5 6" key="1">
    <citation type="journal article" date="2018" name="Nat. Biotechnol.">
        <title>A standardized bacterial taxonomy based on genome phylogeny substantially revises the tree of life.</title>
        <authorList>
            <person name="Parks D.H."/>
            <person name="Chuvochina M."/>
            <person name="Waite D.W."/>
            <person name="Rinke C."/>
            <person name="Skarshewski A."/>
            <person name="Chaumeil P.A."/>
            <person name="Hugenholtz P."/>
        </authorList>
    </citation>
    <scope>NUCLEOTIDE SEQUENCE [LARGE SCALE GENOMIC DNA]</scope>
    <source>
        <strain evidence="5">UBA11264</strain>
    </source>
</reference>
<dbReference type="InterPro" id="IPR018060">
    <property type="entry name" value="HTH_AraC"/>
</dbReference>
<dbReference type="InterPro" id="IPR003313">
    <property type="entry name" value="AraC-bd"/>
</dbReference>
<evidence type="ECO:0000256" key="2">
    <source>
        <dbReference type="ARBA" id="ARBA00023125"/>
    </source>
</evidence>
<evidence type="ECO:0000259" key="4">
    <source>
        <dbReference type="PROSITE" id="PS01124"/>
    </source>
</evidence>
<dbReference type="AlphaFoldDB" id="A0A9C7V930"/>
<dbReference type="GO" id="GO:0003700">
    <property type="term" value="F:DNA-binding transcription factor activity"/>
    <property type="evidence" value="ECO:0007669"/>
    <property type="project" value="InterPro"/>
</dbReference>
<sequence length="280" mass="32353">MAMSSWIELKKDRPTGIELIRAHFGGHAHAYDPHWHDDYLVGVTEQGVQQFHCRSQRYRSTPGQVFLLEPGELHDGDAPAEEGFTYQMLYLNPQWLDLQLRQLFAEVPDSFCLSFAATLSDDRLLAQVTMRAFSQLQQPVEGELQRQFALDNLLCALTRHVHWRRSLPSETSGYQARRIRDYLHANSHQDIRMETLTALTGLDRFRLTRLFRQTYGLPPHAYLVQLRLAQARRLLATGAKPVDVAAQLGFADQSHLGRWFQRAYRLTPAHYRKQCTNLPD</sequence>
<evidence type="ECO:0000256" key="3">
    <source>
        <dbReference type="ARBA" id="ARBA00023163"/>
    </source>
</evidence>
<dbReference type="PANTHER" id="PTHR46796:SF2">
    <property type="entry name" value="TRANSCRIPTIONAL REGULATORY PROTEIN"/>
    <property type="match status" value="1"/>
</dbReference>
<keyword evidence="1" id="KW-0805">Transcription regulation</keyword>
<dbReference type="InterPro" id="IPR050204">
    <property type="entry name" value="AraC_XylS_family_regulators"/>
</dbReference>
<organism evidence="5 6">
    <name type="scientific">Serratia grimesii</name>
    <dbReference type="NCBI Taxonomy" id="82995"/>
    <lineage>
        <taxon>Bacteria</taxon>
        <taxon>Pseudomonadati</taxon>
        <taxon>Pseudomonadota</taxon>
        <taxon>Gammaproteobacteria</taxon>
        <taxon>Enterobacterales</taxon>
        <taxon>Yersiniaceae</taxon>
        <taxon>Serratia</taxon>
    </lineage>
</organism>
<dbReference type="SUPFAM" id="SSF46689">
    <property type="entry name" value="Homeodomain-like"/>
    <property type="match status" value="2"/>
</dbReference>
<dbReference type="Proteomes" id="UP000262210">
    <property type="component" value="Unassembled WGS sequence"/>
</dbReference>
<accession>A0A9C7V930</accession>
<evidence type="ECO:0000313" key="6">
    <source>
        <dbReference type="Proteomes" id="UP000262210"/>
    </source>
</evidence>
<dbReference type="GO" id="GO:0043565">
    <property type="term" value="F:sequence-specific DNA binding"/>
    <property type="evidence" value="ECO:0007669"/>
    <property type="project" value="InterPro"/>
</dbReference>
<keyword evidence="3" id="KW-0804">Transcription</keyword>
<dbReference type="Pfam" id="PF02311">
    <property type="entry name" value="AraC_binding"/>
    <property type="match status" value="1"/>
</dbReference>
<dbReference type="PANTHER" id="PTHR46796">
    <property type="entry name" value="HTH-TYPE TRANSCRIPTIONAL ACTIVATOR RHAS-RELATED"/>
    <property type="match status" value="1"/>
</dbReference>
<dbReference type="SMART" id="SM00342">
    <property type="entry name" value="HTH_ARAC"/>
    <property type="match status" value="1"/>
</dbReference>
<keyword evidence="2" id="KW-0238">DNA-binding</keyword>
<dbReference type="PROSITE" id="PS01124">
    <property type="entry name" value="HTH_ARAC_FAMILY_2"/>
    <property type="match status" value="1"/>
</dbReference>
<proteinExistence type="predicted"/>
<gene>
    <name evidence="5" type="ORF">DHV72_18765</name>
</gene>
<evidence type="ECO:0000313" key="5">
    <source>
        <dbReference type="EMBL" id="HCK02043.1"/>
    </source>
</evidence>
<feature type="domain" description="HTH araC/xylS-type" evidence="4">
    <location>
        <begin position="177"/>
        <end position="274"/>
    </location>
</feature>
<dbReference type="InterPro" id="IPR009057">
    <property type="entry name" value="Homeodomain-like_sf"/>
</dbReference>
<evidence type="ECO:0000256" key="1">
    <source>
        <dbReference type="ARBA" id="ARBA00023015"/>
    </source>
</evidence>
<dbReference type="Pfam" id="PF12833">
    <property type="entry name" value="HTH_18"/>
    <property type="match status" value="1"/>
</dbReference>
<name>A0A9C7V930_9GAMM</name>
<dbReference type="Gene3D" id="1.10.10.60">
    <property type="entry name" value="Homeodomain-like"/>
    <property type="match status" value="1"/>
</dbReference>